<evidence type="ECO:0000313" key="4">
    <source>
        <dbReference type="Proteomes" id="UP000005408"/>
    </source>
</evidence>
<dbReference type="AlphaFoldDB" id="A0A8W8JJJ5"/>
<dbReference type="PANTHER" id="PTHR46599">
    <property type="entry name" value="PIGGYBAC TRANSPOSABLE ELEMENT-DERIVED PROTEIN 4"/>
    <property type="match status" value="1"/>
</dbReference>
<reference evidence="3" key="1">
    <citation type="submission" date="2022-08" db="UniProtKB">
        <authorList>
            <consortium name="EnsemblMetazoa"/>
        </authorList>
    </citation>
    <scope>IDENTIFICATION</scope>
    <source>
        <strain evidence="3">05x7-T-G4-1.051#20</strain>
    </source>
</reference>
<evidence type="ECO:0000259" key="2">
    <source>
        <dbReference type="Pfam" id="PF13843"/>
    </source>
</evidence>
<accession>A0A8W8JJJ5</accession>
<sequence length="337" mass="39239">MPPVRQTITSRSRKDCNLNFVSPGRGRGRRSKRTTHEAGNPTNTRPQLRYFHLNCAAARVPRDDPQYHPINKVKPLYDVTRANFKLYYQHSTEISIDEAMKGYEGRTELRQYMPAKPEKFGIEFWARCDGRRSFMSDYVLYTGKRDRTPIQQRFGLRYSVVHHLTRDLVGLNHHLYHDRFLTGVQLANDLLEEDIYTCGTVNPNRKDLPPPLRQKKSVLKRQLPNRGDPVSYIKDNLSVTAWNDNNIVMIMHNNSTSDPVRCERQVGRQRVMVPQPKAIADYNQFVENNRVNHVFLCLDGKRRRCKGCHVLNIHKEVVTGCPTCNIHLCKNCYLARH</sequence>
<feature type="compositionally biased region" description="Polar residues" evidence="1">
    <location>
        <begin position="1"/>
        <end position="10"/>
    </location>
</feature>
<evidence type="ECO:0000313" key="3">
    <source>
        <dbReference type="EnsemblMetazoa" id="G1973.1:cds"/>
    </source>
</evidence>
<feature type="region of interest" description="Disordered" evidence="1">
    <location>
        <begin position="1"/>
        <end position="45"/>
    </location>
</feature>
<dbReference type="Proteomes" id="UP000005408">
    <property type="component" value="Unassembled WGS sequence"/>
</dbReference>
<dbReference type="EnsemblMetazoa" id="G1973.1">
    <property type="protein sequence ID" value="G1973.1:cds"/>
    <property type="gene ID" value="G1973"/>
</dbReference>
<protein>
    <recommendedName>
        <fullName evidence="2">PiggyBac transposable element-derived protein domain-containing protein</fullName>
    </recommendedName>
</protein>
<proteinExistence type="predicted"/>
<organism evidence="3 4">
    <name type="scientific">Magallana gigas</name>
    <name type="common">Pacific oyster</name>
    <name type="synonym">Crassostrea gigas</name>
    <dbReference type="NCBI Taxonomy" id="29159"/>
    <lineage>
        <taxon>Eukaryota</taxon>
        <taxon>Metazoa</taxon>
        <taxon>Spiralia</taxon>
        <taxon>Lophotrochozoa</taxon>
        <taxon>Mollusca</taxon>
        <taxon>Bivalvia</taxon>
        <taxon>Autobranchia</taxon>
        <taxon>Pteriomorphia</taxon>
        <taxon>Ostreida</taxon>
        <taxon>Ostreoidea</taxon>
        <taxon>Ostreidae</taxon>
        <taxon>Magallana</taxon>
    </lineage>
</organism>
<dbReference type="PANTHER" id="PTHR46599:SF3">
    <property type="entry name" value="PIGGYBAC TRANSPOSABLE ELEMENT-DERIVED PROTEIN 4"/>
    <property type="match status" value="1"/>
</dbReference>
<dbReference type="Pfam" id="PF13843">
    <property type="entry name" value="DDE_Tnp_1_7"/>
    <property type="match status" value="1"/>
</dbReference>
<dbReference type="InterPro" id="IPR029526">
    <property type="entry name" value="PGBD"/>
</dbReference>
<feature type="domain" description="PiggyBac transposable element-derived protein" evidence="2">
    <location>
        <begin position="49"/>
        <end position="286"/>
    </location>
</feature>
<name>A0A8W8JJJ5_MAGGI</name>
<evidence type="ECO:0000256" key="1">
    <source>
        <dbReference type="SAM" id="MobiDB-lite"/>
    </source>
</evidence>
<keyword evidence="4" id="KW-1185">Reference proteome</keyword>